<dbReference type="InterPro" id="IPR000387">
    <property type="entry name" value="Tyr_Pase_dom"/>
</dbReference>
<dbReference type="PROSITE" id="PS50056">
    <property type="entry name" value="TYR_PHOSPHATASE_2"/>
    <property type="match status" value="1"/>
</dbReference>
<dbReference type="EMBL" id="CAJVPI010000697">
    <property type="protein sequence ID" value="CAG8563732.1"/>
    <property type="molecule type" value="Genomic_DNA"/>
</dbReference>
<keyword evidence="4" id="KW-1185">Reference proteome</keyword>
<comment type="caution">
    <text evidence="3">The sequence shown here is derived from an EMBL/GenBank/DDBJ whole genome shotgun (WGS) entry which is preliminary data.</text>
</comment>
<evidence type="ECO:0000313" key="4">
    <source>
        <dbReference type="Proteomes" id="UP000789739"/>
    </source>
</evidence>
<dbReference type="Proteomes" id="UP000789739">
    <property type="component" value="Unassembled WGS sequence"/>
</dbReference>
<accession>A0A9N9BH59</accession>
<feature type="compositionally biased region" description="Low complexity" evidence="1">
    <location>
        <begin position="27"/>
        <end position="36"/>
    </location>
</feature>
<dbReference type="GO" id="GO:0033260">
    <property type="term" value="P:nuclear DNA replication"/>
    <property type="evidence" value="ECO:0007669"/>
    <property type="project" value="TreeGrafter"/>
</dbReference>
<proteinExistence type="predicted"/>
<protein>
    <submittedName>
        <fullName evidence="3">10421_t:CDS:1</fullName>
    </submittedName>
</protein>
<feature type="domain" description="Tyrosine specific protein phosphatases" evidence="2">
    <location>
        <begin position="350"/>
        <end position="412"/>
    </location>
</feature>
<dbReference type="InterPro" id="IPR020422">
    <property type="entry name" value="TYR_PHOSPHATASE_DUAL_dom"/>
</dbReference>
<dbReference type="InterPro" id="IPR053239">
    <property type="entry name" value="Dual_spec_PTase"/>
</dbReference>
<dbReference type="GO" id="GO:0008138">
    <property type="term" value="F:protein tyrosine/serine/threonine phosphatase activity"/>
    <property type="evidence" value="ECO:0007669"/>
    <property type="project" value="TreeGrafter"/>
</dbReference>
<dbReference type="AlphaFoldDB" id="A0A9N9BH59"/>
<name>A0A9N9BH59_9GLOM</name>
<evidence type="ECO:0000313" key="3">
    <source>
        <dbReference type="EMBL" id="CAG8563732.1"/>
    </source>
</evidence>
<dbReference type="OrthoDB" id="273181at2759"/>
<dbReference type="PANTHER" id="PTHR47550">
    <property type="entry name" value="DUAL SPECIFICITY PROTEIN PHOSPHATASE PPS1"/>
    <property type="match status" value="1"/>
</dbReference>
<dbReference type="InterPro" id="IPR029021">
    <property type="entry name" value="Prot-tyrosine_phosphatase-like"/>
</dbReference>
<dbReference type="SUPFAM" id="SSF52799">
    <property type="entry name" value="(Phosphotyrosine protein) phosphatases II"/>
    <property type="match status" value="2"/>
</dbReference>
<dbReference type="Gene3D" id="3.90.190.10">
    <property type="entry name" value="Protein tyrosine phosphatase superfamily"/>
    <property type="match status" value="3"/>
</dbReference>
<reference evidence="3" key="1">
    <citation type="submission" date="2021-06" db="EMBL/GenBank/DDBJ databases">
        <authorList>
            <person name="Kallberg Y."/>
            <person name="Tangrot J."/>
            <person name="Rosling A."/>
        </authorList>
    </citation>
    <scope>NUCLEOTIDE SEQUENCE</scope>
    <source>
        <strain evidence="3">BR232B</strain>
    </source>
</reference>
<sequence length="638" mass="71370">MATVEQQPPSPFTPPTSPLSPVPPSPTAARSPSPSSSVFDAFPLVSDDPPVRALSAAQYNLIHEAYYSTPLPNDLLFPWLHGVDGRSTQQNQFFGITEIRVPPHRGVTVVSAEATGQKCQLIGAVSPDDILSSNTGNVRETRGFLDIYCGEGINLRNFKWQVAKYATVSDIIVYGEHGLDENVLEIAKQASRAQSYLRETRPNGIEYETFVIIEPFSYFEKEFPDLISIDSQGIIRNKINFLEQEREEMRLLTAALEISTNVWLGNSQDAPVLKEGDPADSATPLLEDNPYQFSICIEAHDVADMPTPADLSIASSTLLRTSIPPAPPTEICNLDCISTLASGNVDSAGEQLITLCEFIDKQANECGRRVLIHCADGYTETSLLALTYLMYKEHLPLPEAYLKLQESRSFFVYPNDVSALMQIENLVWEHKRTRNGFDKKQHEKKEVIYWFQSPFFEGSFPSRILPFLYLGNLNHACNGGMLKALGITHILSVGEDARLDPTEFKVNLLDNLFDDGIDSLWRHLDGCVNFIGVSRSATITIAYIMRHLNRSLVSSYLFVRARRLNVIIQPNLKFMYELLQYEQKINGKDGHQLGLVGERDSHIKYVLCGNLKKCIDAYMLSISENLQGMYALEIDLSS</sequence>
<evidence type="ECO:0000256" key="1">
    <source>
        <dbReference type="SAM" id="MobiDB-lite"/>
    </source>
</evidence>
<evidence type="ECO:0000259" key="2">
    <source>
        <dbReference type="PROSITE" id="PS50056"/>
    </source>
</evidence>
<organism evidence="3 4">
    <name type="scientific">Paraglomus brasilianum</name>
    <dbReference type="NCBI Taxonomy" id="144538"/>
    <lineage>
        <taxon>Eukaryota</taxon>
        <taxon>Fungi</taxon>
        <taxon>Fungi incertae sedis</taxon>
        <taxon>Mucoromycota</taxon>
        <taxon>Glomeromycotina</taxon>
        <taxon>Glomeromycetes</taxon>
        <taxon>Paraglomerales</taxon>
        <taxon>Paraglomeraceae</taxon>
        <taxon>Paraglomus</taxon>
    </lineage>
</organism>
<dbReference type="Pfam" id="PF00782">
    <property type="entry name" value="DSPc"/>
    <property type="match status" value="2"/>
</dbReference>
<feature type="region of interest" description="Disordered" evidence="1">
    <location>
        <begin position="1"/>
        <end position="36"/>
    </location>
</feature>
<feature type="compositionally biased region" description="Pro residues" evidence="1">
    <location>
        <begin position="8"/>
        <end position="26"/>
    </location>
</feature>
<dbReference type="SMART" id="SM00195">
    <property type="entry name" value="DSPc"/>
    <property type="match status" value="1"/>
</dbReference>
<gene>
    <name evidence="3" type="ORF">PBRASI_LOCUS5727</name>
</gene>
<dbReference type="PANTHER" id="PTHR47550:SF1">
    <property type="entry name" value="DUAL SPECIFICITY PROTEIN PHOSPHATASE PPS1"/>
    <property type="match status" value="1"/>
</dbReference>
<dbReference type="GO" id="GO:0005634">
    <property type="term" value="C:nucleus"/>
    <property type="evidence" value="ECO:0007669"/>
    <property type="project" value="GOC"/>
</dbReference>
<dbReference type="InterPro" id="IPR000340">
    <property type="entry name" value="Dual-sp_phosphatase_cat-dom"/>
</dbReference>